<organism evidence="4 5">
    <name type="scientific">Candidatus Dojkabacteria bacterium</name>
    <dbReference type="NCBI Taxonomy" id="2099670"/>
    <lineage>
        <taxon>Bacteria</taxon>
        <taxon>Candidatus Dojkabacteria</taxon>
    </lineage>
</organism>
<name>A0A955I8A8_9BACT</name>
<dbReference type="Proteomes" id="UP000745577">
    <property type="component" value="Unassembled WGS sequence"/>
</dbReference>
<dbReference type="Gene3D" id="3.40.630.190">
    <property type="entry name" value="LCP protein"/>
    <property type="match status" value="1"/>
</dbReference>
<proteinExistence type="inferred from homology"/>
<dbReference type="Pfam" id="PF03816">
    <property type="entry name" value="LytR_cpsA_psr"/>
    <property type="match status" value="1"/>
</dbReference>
<reference evidence="4" key="2">
    <citation type="journal article" date="2021" name="Microbiome">
        <title>Successional dynamics and alternative stable states in a saline activated sludge microbial community over 9 years.</title>
        <authorList>
            <person name="Wang Y."/>
            <person name="Ye J."/>
            <person name="Ju F."/>
            <person name="Liu L."/>
            <person name="Boyd J.A."/>
            <person name="Deng Y."/>
            <person name="Parks D.H."/>
            <person name="Jiang X."/>
            <person name="Yin X."/>
            <person name="Woodcroft B.J."/>
            <person name="Tyson G.W."/>
            <person name="Hugenholtz P."/>
            <person name="Polz M.F."/>
            <person name="Zhang T."/>
        </authorList>
    </citation>
    <scope>NUCLEOTIDE SEQUENCE</scope>
    <source>
        <strain evidence="4">HKST-UBA15</strain>
    </source>
</reference>
<dbReference type="NCBIfam" id="TIGR00350">
    <property type="entry name" value="lytR_cpsA_psr"/>
    <property type="match status" value="1"/>
</dbReference>
<comment type="similarity">
    <text evidence="1">Belongs to the LytR/CpsA/Psr (LCP) family.</text>
</comment>
<keyword evidence="2" id="KW-0812">Transmembrane</keyword>
<accession>A0A955I8A8</accession>
<dbReference type="EMBL" id="JAGQLL010000014">
    <property type="protein sequence ID" value="MCA9379809.1"/>
    <property type="molecule type" value="Genomic_DNA"/>
</dbReference>
<dbReference type="PANTHER" id="PTHR33392">
    <property type="entry name" value="POLYISOPRENYL-TEICHOIC ACID--PEPTIDOGLYCAN TEICHOIC ACID TRANSFERASE TAGU"/>
    <property type="match status" value="1"/>
</dbReference>
<dbReference type="PANTHER" id="PTHR33392:SF6">
    <property type="entry name" value="POLYISOPRENYL-TEICHOIC ACID--PEPTIDOGLYCAN TEICHOIC ACID TRANSFERASE TAGU"/>
    <property type="match status" value="1"/>
</dbReference>
<evidence type="ECO:0000256" key="1">
    <source>
        <dbReference type="ARBA" id="ARBA00006068"/>
    </source>
</evidence>
<reference evidence="4" key="1">
    <citation type="submission" date="2020-04" db="EMBL/GenBank/DDBJ databases">
        <authorList>
            <person name="Zhang T."/>
        </authorList>
    </citation>
    <scope>NUCLEOTIDE SEQUENCE</scope>
    <source>
        <strain evidence="4">HKST-UBA15</strain>
    </source>
</reference>
<dbReference type="InterPro" id="IPR050922">
    <property type="entry name" value="LytR/CpsA/Psr_CW_biosynth"/>
</dbReference>
<sequence>MYKVEINQVKKSTPKKRLRKRVKFILYPILFLMMFGTFFAIDYLFFSGADLFSRNSIIRVISTGTQFVDKFVDLELKNDNKVTSVLIAGVDTRDIIFEDGEFKSTKPKGQAGTRNIDTIIQVVYDHETEKLTMISIPRDLGVDFRGECLKFSGSIHWIYDKTENANCPGRGIEELKDTVTSVTGIPIQYHIFITLDSFVEAIETVGETNPETGEVGIYVDNPSDVWDVYPFNDYGWENVYFKKGKIFLSSEDALKYVRVRQLTSDFGRARRQQIVIEAVLNRALTSETLLDPNKLTDLYKIYQEKTLVSELTVKEILAGTKLIEKFDLEKVINVVLDPEIGGSEKYLNKQPHNRPGGPYYMVPTHWKDCPGNEFCRIQELLKSIIENPVVYEENAEVFAYGTAYSQGKLYFDYPEFAEFSTTEPPLRITNSKYLVSLSKEFKDQNSIIILDFSEGELPSTRQYLSQNLSTNIIDGESYKKYRLNKEDFAILLPSPK</sequence>
<comment type="caution">
    <text evidence="4">The sequence shown here is derived from an EMBL/GenBank/DDBJ whole genome shotgun (WGS) entry which is preliminary data.</text>
</comment>
<keyword evidence="2" id="KW-1133">Transmembrane helix</keyword>
<dbReference type="AlphaFoldDB" id="A0A955I8A8"/>
<dbReference type="InterPro" id="IPR004474">
    <property type="entry name" value="LytR_CpsA_psr"/>
</dbReference>
<evidence type="ECO:0000313" key="4">
    <source>
        <dbReference type="EMBL" id="MCA9379809.1"/>
    </source>
</evidence>
<evidence type="ECO:0000259" key="3">
    <source>
        <dbReference type="Pfam" id="PF03816"/>
    </source>
</evidence>
<feature type="domain" description="Cell envelope-related transcriptional attenuator" evidence="3">
    <location>
        <begin position="117"/>
        <end position="283"/>
    </location>
</feature>
<keyword evidence="2" id="KW-0472">Membrane</keyword>
<protein>
    <submittedName>
        <fullName evidence="4">LCP family protein</fullName>
    </submittedName>
</protein>
<evidence type="ECO:0000256" key="2">
    <source>
        <dbReference type="SAM" id="Phobius"/>
    </source>
</evidence>
<feature type="transmembrane region" description="Helical" evidence="2">
    <location>
        <begin position="24"/>
        <end position="46"/>
    </location>
</feature>
<evidence type="ECO:0000313" key="5">
    <source>
        <dbReference type="Proteomes" id="UP000745577"/>
    </source>
</evidence>
<gene>
    <name evidence="4" type="ORF">KC675_01375</name>
</gene>